<reference evidence="9" key="1">
    <citation type="submission" date="2022-01" db="EMBL/GenBank/DDBJ databases">
        <authorList>
            <person name="King R."/>
        </authorList>
    </citation>
    <scope>NUCLEOTIDE SEQUENCE</scope>
</reference>
<dbReference type="SUPFAM" id="SSF57535">
    <property type="entry name" value="Complement control module/SCR domain"/>
    <property type="match status" value="2"/>
</dbReference>
<sequence>MSFLLKFCVIFFILSFCNCATKTRQRNRQSGSNSGDRARRTRTCSPPKLLNGIVTPLYKGKMMRFDCNKGYYRLGERYSECTNGRWSLYSFPICIKSGCPTMSRVDNGKITYMNAKASAMLFCEPNFEIVGSNFAHCNGTNWDRVIGTCKETDNLPPTSCDFESESICGWEHDISHDLDFERRNGYNNKTISILTGPSVDHTIGMPFQGHYMVINTNTEVFTKKARLVSPLYRLNAEKLCFQLYYYMYGISVGTLKVYAKPESVDLQDVLIEDMETEAKNDYVIFEIKDSQGNSWHKGSGMIKNFNESFQIIIEAISGQTRLSDIAIDDVSILTDEDCDEVTIDGEDNETDAKESDTKDDSEDNGDGIFSIDSCVNRCFEDSNSTVHLNANRSLSCSCSRDCNPKATCCPDFLDVCIKDDSSLGETTPETTVNATSTTVFINRIISTITSPKSNTTSSSSTIESTRISLSSTTTSSSPTTSVTTTSTKPMSTTLKPTISSSTFKSTTLMPPTMTFRTTQKSSSTSKAFSIPQIPQQSNDTVENENDEMQSRTVKTDFEEVLQNTNDEIEDEHEMMPDEEEIIMPTSEKMHAVKTNVNLSFIITTVIIAVSSTVLGSIAIFIGIKQYKKSTNPLNYKEKSENGTKRADEEFSEIRYLTSDEEALDFTLASPTSVTDL</sequence>
<feature type="domain" description="SMB" evidence="8">
    <location>
        <begin position="370"/>
        <end position="420"/>
    </location>
</feature>
<feature type="transmembrane region" description="Helical" evidence="4">
    <location>
        <begin position="598"/>
        <end position="623"/>
    </location>
</feature>
<dbReference type="Gene3D" id="2.10.70.10">
    <property type="entry name" value="Complement Module, domain 1"/>
    <property type="match status" value="2"/>
</dbReference>
<keyword evidence="4" id="KW-0812">Transmembrane</keyword>
<dbReference type="InterPro" id="IPR001212">
    <property type="entry name" value="Somatomedin_B_dom"/>
</dbReference>
<feature type="compositionally biased region" description="Polar residues" evidence="3">
    <location>
        <begin position="494"/>
        <end position="540"/>
    </location>
</feature>
<evidence type="ECO:0000313" key="9">
    <source>
        <dbReference type="EMBL" id="CAG9799390.1"/>
    </source>
</evidence>
<dbReference type="PROSITE" id="PS00524">
    <property type="entry name" value="SMB_1"/>
    <property type="match status" value="1"/>
</dbReference>
<feature type="region of interest" description="Disordered" evidence="3">
    <location>
        <begin position="450"/>
        <end position="545"/>
    </location>
</feature>
<dbReference type="SMART" id="SM00137">
    <property type="entry name" value="MAM"/>
    <property type="match status" value="1"/>
</dbReference>
<dbReference type="AlphaFoldDB" id="A0A9N9RJM4"/>
<comment type="caution">
    <text evidence="2">Lacks conserved residue(s) required for the propagation of feature annotation.</text>
</comment>
<proteinExistence type="predicted"/>
<dbReference type="CDD" id="cd06263">
    <property type="entry name" value="MAM"/>
    <property type="match status" value="1"/>
</dbReference>
<dbReference type="SMART" id="SM00201">
    <property type="entry name" value="SO"/>
    <property type="match status" value="1"/>
</dbReference>
<feature type="disulfide bond" evidence="2">
    <location>
        <begin position="67"/>
        <end position="94"/>
    </location>
</feature>
<feature type="signal peptide" evidence="5">
    <location>
        <begin position="1"/>
        <end position="19"/>
    </location>
</feature>
<dbReference type="GO" id="GO:0016020">
    <property type="term" value="C:membrane"/>
    <property type="evidence" value="ECO:0007669"/>
    <property type="project" value="InterPro"/>
</dbReference>
<dbReference type="PROSITE" id="PS50923">
    <property type="entry name" value="SUSHI"/>
    <property type="match status" value="1"/>
</dbReference>
<keyword evidence="5" id="KW-0732">Signal</keyword>
<dbReference type="PANTHER" id="PTHR23282">
    <property type="entry name" value="APICAL ENDOSOMAL GLYCOPROTEIN PRECURSOR"/>
    <property type="match status" value="1"/>
</dbReference>
<reference evidence="9" key="2">
    <citation type="submission" date="2022-10" db="EMBL/GenBank/DDBJ databases">
        <authorList>
            <consortium name="ENA_rothamsted_submissions"/>
            <consortium name="culmorum"/>
            <person name="King R."/>
        </authorList>
    </citation>
    <scope>NUCLEOTIDE SEQUENCE</scope>
</reference>
<dbReference type="CDD" id="cd00033">
    <property type="entry name" value="CCP"/>
    <property type="match status" value="2"/>
</dbReference>
<dbReference type="Proteomes" id="UP001153620">
    <property type="component" value="Chromosome 1"/>
</dbReference>
<evidence type="ECO:0000256" key="4">
    <source>
        <dbReference type="SAM" id="Phobius"/>
    </source>
</evidence>
<dbReference type="InterPro" id="IPR036024">
    <property type="entry name" value="Somatomedin_B-like_dom_sf"/>
</dbReference>
<dbReference type="PROSITE" id="PS50060">
    <property type="entry name" value="MAM_2"/>
    <property type="match status" value="1"/>
</dbReference>
<feature type="chain" id="PRO_5040367116" evidence="5">
    <location>
        <begin position="20"/>
        <end position="676"/>
    </location>
</feature>
<dbReference type="InterPro" id="IPR051560">
    <property type="entry name" value="MAM_domain-containing"/>
</dbReference>
<dbReference type="InterPro" id="IPR000998">
    <property type="entry name" value="MAM_dom"/>
</dbReference>
<feature type="compositionally biased region" description="Low complexity" evidence="3">
    <location>
        <begin position="450"/>
        <end position="493"/>
    </location>
</feature>
<evidence type="ECO:0000256" key="2">
    <source>
        <dbReference type="PROSITE-ProRule" id="PRU00302"/>
    </source>
</evidence>
<dbReference type="Pfam" id="PF00629">
    <property type="entry name" value="MAM"/>
    <property type="match status" value="1"/>
</dbReference>
<dbReference type="EMBL" id="OU895877">
    <property type="protein sequence ID" value="CAG9799390.1"/>
    <property type="molecule type" value="Genomic_DNA"/>
</dbReference>
<gene>
    <name evidence="9" type="ORF">CHIRRI_LOCUS2357</name>
</gene>
<keyword evidence="2" id="KW-0768">Sushi</keyword>
<dbReference type="SMART" id="SM00032">
    <property type="entry name" value="CCP"/>
    <property type="match status" value="2"/>
</dbReference>
<protein>
    <submittedName>
        <fullName evidence="9">Uncharacterized protein</fullName>
    </submittedName>
</protein>
<dbReference type="PANTHER" id="PTHR23282:SF101">
    <property type="entry name" value="MAM DOMAIN-CONTAINING PROTEIN"/>
    <property type="match status" value="1"/>
</dbReference>
<feature type="domain" description="Sushi" evidence="7">
    <location>
        <begin position="42"/>
        <end position="96"/>
    </location>
</feature>
<feature type="region of interest" description="Disordered" evidence="3">
    <location>
        <begin position="341"/>
        <end position="364"/>
    </location>
</feature>
<organism evidence="9 10">
    <name type="scientific">Chironomus riparius</name>
    <dbReference type="NCBI Taxonomy" id="315576"/>
    <lineage>
        <taxon>Eukaryota</taxon>
        <taxon>Metazoa</taxon>
        <taxon>Ecdysozoa</taxon>
        <taxon>Arthropoda</taxon>
        <taxon>Hexapoda</taxon>
        <taxon>Insecta</taxon>
        <taxon>Pterygota</taxon>
        <taxon>Neoptera</taxon>
        <taxon>Endopterygota</taxon>
        <taxon>Diptera</taxon>
        <taxon>Nematocera</taxon>
        <taxon>Chironomoidea</taxon>
        <taxon>Chironomidae</taxon>
        <taxon>Chironominae</taxon>
        <taxon>Chironomus</taxon>
    </lineage>
</organism>
<dbReference type="InterPro" id="IPR035976">
    <property type="entry name" value="Sushi/SCR/CCP_sf"/>
</dbReference>
<dbReference type="Gene3D" id="4.10.410.20">
    <property type="match status" value="1"/>
</dbReference>
<keyword evidence="4" id="KW-0472">Membrane</keyword>
<dbReference type="PROSITE" id="PS50958">
    <property type="entry name" value="SMB_2"/>
    <property type="match status" value="1"/>
</dbReference>
<name>A0A9N9RJM4_9DIPT</name>
<dbReference type="Pfam" id="PF01033">
    <property type="entry name" value="Somatomedin_B"/>
    <property type="match status" value="1"/>
</dbReference>
<keyword evidence="1 2" id="KW-1015">Disulfide bond</keyword>
<evidence type="ECO:0000256" key="5">
    <source>
        <dbReference type="SAM" id="SignalP"/>
    </source>
</evidence>
<accession>A0A9N9RJM4</accession>
<dbReference type="SUPFAM" id="SSF49899">
    <property type="entry name" value="Concanavalin A-like lectins/glucanases"/>
    <property type="match status" value="1"/>
</dbReference>
<keyword evidence="10" id="KW-1185">Reference proteome</keyword>
<dbReference type="Gene3D" id="2.60.120.200">
    <property type="match status" value="1"/>
</dbReference>
<evidence type="ECO:0000313" key="10">
    <source>
        <dbReference type="Proteomes" id="UP001153620"/>
    </source>
</evidence>
<keyword evidence="4" id="KW-1133">Transmembrane helix</keyword>
<dbReference type="SUPFAM" id="SSF90188">
    <property type="entry name" value="Somatomedin B domain"/>
    <property type="match status" value="1"/>
</dbReference>
<dbReference type="InterPro" id="IPR013320">
    <property type="entry name" value="ConA-like_dom_sf"/>
</dbReference>
<evidence type="ECO:0000259" key="8">
    <source>
        <dbReference type="PROSITE" id="PS50958"/>
    </source>
</evidence>
<dbReference type="OrthoDB" id="6107927at2759"/>
<evidence type="ECO:0000256" key="1">
    <source>
        <dbReference type="ARBA" id="ARBA00023157"/>
    </source>
</evidence>
<dbReference type="Pfam" id="PF00084">
    <property type="entry name" value="Sushi"/>
    <property type="match status" value="2"/>
</dbReference>
<dbReference type="InterPro" id="IPR000436">
    <property type="entry name" value="Sushi_SCR_CCP_dom"/>
</dbReference>
<feature type="domain" description="MAM" evidence="6">
    <location>
        <begin position="158"/>
        <end position="340"/>
    </location>
</feature>
<evidence type="ECO:0000256" key="3">
    <source>
        <dbReference type="SAM" id="MobiDB-lite"/>
    </source>
</evidence>
<evidence type="ECO:0000259" key="7">
    <source>
        <dbReference type="PROSITE" id="PS50923"/>
    </source>
</evidence>
<evidence type="ECO:0000259" key="6">
    <source>
        <dbReference type="PROSITE" id="PS50060"/>
    </source>
</evidence>